<dbReference type="AlphaFoldDB" id="A0A069PMN2"/>
<dbReference type="GO" id="GO:0016987">
    <property type="term" value="F:sigma factor activity"/>
    <property type="evidence" value="ECO:0007669"/>
    <property type="project" value="UniProtKB-KW"/>
</dbReference>
<evidence type="ECO:0000259" key="7">
    <source>
        <dbReference type="Pfam" id="PF04542"/>
    </source>
</evidence>
<dbReference type="Gene3D" id="1.10.10.10">
    <property type="entry name" value="Winged helix-like DNA-binding domain superfamily/Winged helix DNA-binding domain"/>
    <property type="match status" value="1"/>
</dbReference>
<comment type="caution">
    <text evidence="9">The sequence shown here is derived from an EMBL/GenBank/DDBJ whole genome shotgun (WGS) entry which is preliminary data.</text>
</comment>
<dbReference type="InterPro" id="IPR013324">
    <property type="entry name" value="RNA_pol_sigma_r3/r4-like"/>
</dbReference>
<keyword evidence="5" id="KW-0804">Transcription</keyword>
<sequence length="195" mass="21307">MTPTTHANGARATKGRARDASSSGPRVQSVDQASLLASLLPRLWAFALRISGDTSDAEALVRRACTRSVEQSQRRRENVSPICWMFSIVWAIWSDDLRARGDPKLSYAPWSRAMLEMSDGPGAEEADQSPLHARIIRAVERLPQAQRAVLILVQVEGFDYAETGEVLDIPIESVIACLSRARLTIASTLDHVAAG</sequence>
<evidence type="ECO:0000259" key="8">
    <source>
        <dbReference type="Pfam" id="PF08281"/>
    </source>
</evidence>
<evidence type="ECO:0000256" key="1">
    <source>
        <dbReference type="ARBA" id="ARBA00010641"/>
    </source>
</evidence>
<keyword evidence="4" id="KW-0238">DNA-binding</keyword>
<dbReference type="Pfam" id="PF08281">
    <property type="entry name" value="Sigma70_r4_2"/>
    <property type="match status" value="1"/>
</dbReference>
<dbReference type="STRING" id="60547.GCA_000751215_03899"/>
<evidence type="ECO:0000256" key="6">
    <source>
        <dbReference type="SAM" id="MobiDB-lite"/>
    </source>
</evidence>
<dbReference type="SUPFAM" id="SSF88946">
    <property type="entry name" value="Sigma2 domain of RNA polymerase sigma factors"/>
    <property type="match status" value="1"/>
</dbReference>
<evidence type="ECO:0000256" key="4">
    <source>
        <dbReference type="ARBA" id="ARBA00023125"/>
    </source>
</evidence>
<dbReference type="Gene3D" id="1.10.1740.10">
    <property type="match status" value="1"/>
</dbReference>
<gene>
    <name evidence="9" type="ORF">BG61_14230</name>
</gene>
<comment type="similarity">
    <text evidence="1">Belongs to the sigma-70 factor family. ECF subfamily.</text>
</comment>
<dbReference type="InterPro" id="IPR013325">
    <property type="entry name" value="RNA_pol_sigma_r2"/>
</dbReference>
<dbReference type="SUPFAM" id="SSF88659">
    <property type="entry name" value="Sigma3 and sigma4 domains of RNA polymerase sigma factors"/>
    <property type="match status" value="1"/>
</dbReference>
<feature type="region of interest" description="Disordered" evidence="6">
    <location>
        <begin position="1"/>
        <end position="27"/>
    </location>
</feature>
<evidence type="ECO:0000256" key="2">
    <source>
        <dbReference type="ARBA" id="ARBA00023015"/>
    </source>
</evidence>
<name>A0A069PMN2_9BURK</name>
<dbReference type="Proteomes" id="UP000027466">
    <property type="component" value="Unassembled WGS sequence"/>
</dbReference>
<evidence type="ECO:0000256" key="3">
    <source>
        <dbReference type="ARBA" id="ARBA00023082"/>
    </source>
</evidence>
<dbReference type="EMBL" id="JFHC01000022">
    <property type="protein sequence ID" value="KDR41875.1"/>
    <property type="molecule type" value="Genomic_DNA"/>
</dbReference>
<feature type="domain" description="RNA polymerase sigma factor 70 region 4 type 2" evidence="8">
    <location>
        <begin position="133"/>
        <end position="183"/>
    </location>
</feature>
<dbReference type="InterPro" id="IPR036388">
    <property type="entry name" value="WH-like_DNA-bd_sf"/>
</dbReference>
<dbReference type="NCBIfam" id="TIGR02937">
    <property type="entry name" value="sigma70-ECF"/>
    <property type="match status" value="1"/>
</dbReference>
<dbReference type="Pfam" id="PF04542">
    <property type="entry name" value="Sigma70_r2"/>
    <property type="match status" value="1"/>
</dbReference>
<dbReference type="InterPro" id="IPR007627">
    <property type="entry name" value="RNA_pol_sigma70_r2"/>
</dbReference>
<accession>A0A069PMN2</accession>
<evidence type="ECO:0000313" key="9">
    <source>
        <dbReference type="EMBL" id="KDR41875.1"/>
    </source>
</evidence>
<reference evidence="9 10" key="1">
    <citation type="submission" date="2014-03" db="EMBL/GenBank/DDBJ databases">
        <title>Draft Genome Sequences of Four Burkholderia Strains.</title>
        <authorList>
            <person name="Liu X.Y."/>
            <person name="Li C.X."/>
            <person name="Xu J.H."/>
        </authorList>
    </citation>
    <scope>NUCLEOTIDE SEQUENCE [LARGE SCALE GENOMIC DNA]</scope>
    <source>
        <strain evidence="9 10">DSM 50014</strain>
    </source>
</reference>
<feature type="domain" description="RNA polymerase sigma-70 region 2" evidence="7">
    <location>
        <begin position="36"/>
        <end position="100"/>
    </location>
</feature>
<proteinExistence type="inferred from homology"/>
<dbReference type="GO" id="GO:0006352">
    <property type="term" value="P:DNA-templated transcription initiation"/>
    <property type="evidence" value="ECO:0007669"/>
    <property type="project" value="InterPro"/>
</dbReference>
<evidence type="ECO:0000313" key="10">
    <source>
        <dbReference type="Proteomes" id="UP000027466"/>
    </source>
</evidence>
<protein>
    <submittedName>
        <fullName evidence="9">RNA polymerase sigma 70</fullName>
    </submittedName>
</protein>
<organism evidence="9 10">
    <name type="scientific">Caballeronia glathei</name>
    <dbReference type="NCBI Taxonomy" id="60547"/>
    <lineage>
        <taxon>Bacteria</taxon>
        <taxon>Pseudomonadati</taxon>
        <taxon>Pseudomonadota</taxon>
        <taxon>Betaproteobacteria</taxon>
        <taxon>Burkholderiales</taxon>
        <taxon>Burkholderiaceae</taxon>
        <taxon>Caballeronia</taxon>
    </lineage>
</organism>
<dbReference type="PANTHER" id="PTHR43133:SF8">
    <property type="entry name" value="RNA POLYMERASE SIGMA FACTOR HI_1459-RELATED"/>
    <property type="match status" value="1"/>
</dbReference>
<dbReference type="InterPro" id="IPR013249">
    <property type="entry name" value="RNA_pol_sigma70_r4_t2"/>
</dbReference>
<dbReference type="GO" id="GO:0003677">
    <property type="term" value="F:DNA binding"/>
    <property type="evidence" value="ECO:0007669"/>
    <property type="project" value="UniProtKB-KW"/>
</dbReference>
<keyword evidence="2" id="KW-0805">Transcription regulation</keyword>
<keyword evidence="10" id="KW-1185">Reference proteome</keyword>
<dbReference type="InterPro" id="IPR014284">
    <property type="entry name" value="RNA_pol_sigma-70_dom"/>
</dbReference>
<dbReference type="RefSeq" id="WP_081868082.1">
    <property type="nucleotide sequence ID" value="NZ_CADFFX010000010.1"/>
</dbReference>
<dbReference type="InterPro" id="IPR039425">
    <property type="entry name" value="RNA_pol_sigma-70-like"/>
</dbReference>
<dbReference type="CDD" id="cd06171">
    <property type="entry name" value="Sigma70_r4"/>
    <property type="match status" value="1"/>
</dbReference>
<dbReference type="PANTHER" id="PTHR43133">
    <property type="entry name" value="RNA POLYMERASE ECF-TYPE SIGMA FACTO"/>
    <property type="match status" value="1"/>
</dbReference>
<evidence type="ECO:0000256" key="5">
    <source>
        <dbReference type="ARBA" id="ARBA00023163"/>
    </source>
</evidence>
<keyword evidence="3" id="KW-0731">Sigma factor</keyword>